<dbReference type="InterPro" id="IPR000182">
    <property type="entry name" value="GNAT_dom"/>
</dbReference>
<dbReference type="InterPro" id="IPR016181">
    <property type="entry name" value="Acyl_CoA_acyltransferase"/>
</dbReference>
<dbReference type="EMBL" id="SPKJ01000076">
    <property type="protein sequence ID" value="MYZ49466.1"/>
    <property type="molecule type" value="Genomic_DNA"/>
</dbReference>
<dbReference type="GO" id="GO:0016747">
    <property type="term" value="F:acyltransferase activity, transferring groups other than amino-acyl groups"/>
    <property type="evidence" value="ECO:0007669"/>
    <property type="project" value="InterPro"/>
</dbReference>
<dbReference type="CDD" id="cd04301">
    <property type="entry name" value="NAT_SF"/>
    <property type="match status" value="1"/>
</dbReference>
<evidence type="ECO:0000313" key="2">
    <source>
        <dbReference type="EMBL" id="MYZ49466.1"/>
    </source>
</evidence>
<dbReference type="Proteomes" id="UP000773614">
    <property type="component" value="Unassembled WGS sequence"/>
</dbReference>
<protein>
    <submittedName>
        <fullName evidence="2">GNAT family N-acetyltransferase</fullName>
    </submittedName>
</protein>
<accession>A0A964T6J2</accession>
<organism evidence="2 3">
    <name type="scientific">Propylenella binzhouense</name>
    <dbReference type="NCBI Taxonomy" id="2555902"/>
    <lineage>
        <taxon>Bacteria</taxon>
        <taxon>Pseudomonadati</taxon>
        <taxon>Pseudomonadota</taxon>
        <taxon>Alphaproteobacteria</taxon>
        <taxon>Hyphomicrobiales</taxon>
        <taxon>Propylenellaceae</taxon>
        <taxon>Propylenella</taxon>
    </lineage>
</organism>
<dbReference type="AlphaFoldDB" id="A0A964T6J2"/>
<dbReference type="PROSITE" id="PS51186">
    <property type="entry name" value="GNAT"/>
    <property type="match status" value="1"/>
</dbReference>
<evidence type="ECO:0000313" key="3">
    <source>
        <dbReference type="Proteomes" id="UP000773614"/>
    </source>
</evidence>
<comment type="caution">
    <text evidence="2">The sequence shown here is derived from an EMBL/GenBank/DDBJ whole genome shotgun (WGS) entry which is preliminary data.</text>
</comment>
<proteinExistence type="predicted"/>
<dbReference type="OrthoDB" id="275336at2"/>
<keyword evidence="3" id="KW-1185">Reference proteome</keyword>
<evidence type="ECO:0000259" key="1">
    <source>
        <dbReference type="PROSITE" id="PS51186"/>
    </source>
</evidence>
<dbReference type="Pfam" id="PF00583">
    <property type="entry name" value="Acetyltransf_1"/>
    <property type="match status" value="1"/>
</dbReference>
<reference evidence="2" key="1">
    <citation type="submission" date="2019-03" db="EMBL/GenBank/DDBJ databases">
        <title>Afifella sp. nov., isolated from activated sludge.</title>
        <authorList>
            <person name="Li Q."/>
            <person name="Liu Y."/>
        </authorList>
    </citation>
    <scope>NUCLEOTIDE SEQUENCE</scope>
    <source>
        <strain evidence="2">L72</strain>
    </source>
</reference>
<dbReference type="RefSeq" id="WP_161141807.1">
    <property type="nucleotide sequence ID" value="NZ_SPKJ01000076.1"/>
</dbReference>
<name>A0A964T6J2_9HYPH</name>
<dbReference type="Gene3D" id="3.40.630.30">
    <property type="match status" value="1"/>
</dbReference>
<dbReference type="SUPFAM" id="SSF55729">
    <property type="entry name" value="Acyl-CoA N-acyltransferases (Nat)"/>
    <property type="match status" value="1"/>
</dbReference>
<gene>
    <name evidence="2" type="ORF">E4O86_17285</name>
</gene>
<sequence length="183" mass="20239">MSRAVEAVITRLEMTEPPASFPPQPAGPRLALVKAERIPLHFYRYLYENVGRPWLWLERAGISDAELAERIHKPGVEIHVLYAEGAPAGYFELEAGLEVVTLVYFGLFPEWIGHGIGPWLLGAAIRQAFSFGPATVRVNTCTLDHPAALPLYQRLGFVPVSRQTAALLVPDEAYARAAVLQRP</sequence>
<feature type="domain" description="N-acetyltransferase" evidence="1">
    <location>
        <begin position="30"/>
        <end position="183"/>
    </location>
</feature>